<proteinExistence type="predicted"/>
<evidence type="ECO:0000313" key="1">
    <source>
        <dbReference type="EMBL" id="MBF1445895.1"/>
    </source>
</evidence>
<dbReference type="AlphaFoldDB" id="A0A9D6A9G0"/>
<evidence type="ECO:0000313" key="2">
    <source>
        <dbReference type="Proteomes" id="UP000787419"/>
    </source>
</evidence>
<name>A0A9D6A9G0_9BACT</name>
<organism evidence="1 2">
    <name type="scientific">Prevotella nigrescens</name>
    <dbReference type="NCBI Taxonomy" id="28133"/>
    <lineage>
        <taxon>Bacteria</taxon>
        <taxon>Pseudomonadati</taxon>
        <taxon>Bacteroidota</taxon>
        <taxon>Bacteroidia</taxon>
        <taxon>Bacteroidales</taxon>
        <taxon>Prevotellaceae</taxon>
        <taxon>Prevotella</taxon>
    </lineage>
</organism>
<reference evidence="1" key="1">
    <citation type="submission" date="2020-04" db="EMBL/GenBank/DDBJ databases">
        <title>Deep metagenomics examines the oral microbiome during advanced dental caries in children, revealing novel taxa and co-occurrences with host molecules.</title>
        <authorList>
            <person name="Baker J.L."/>
            <person name="Morton J.T."/>
            <person name="Dinis M."/>
            <person name="Alvarez R."/>
            <person name="Tran N.C."/>
            <person name="Knight R."/>
            <person name="Edlund A."/>
        </authorList>
    </citation>
    <scope>NUCLEOTIDE SEQUENCE</scope>
    <source>
        <strain evidence="1">JCVI_32_bin.50</strain>
    </source>
</reference>
<gene>
    <name evidence="1" type="ORF">HXN55_00700</name>
</gene>
<sequence>MSIFSNHQNNISPRMKDFQVISSFLSAHGQKKEWAKVACQLKDCGNHELIYQSLCRISRSMPAIDDVIWGNTLPKNIRQLGSGNNCYLFKPESLDNEINWLLLSLRKYKTELLYFVKLRQEVERAILLGQYDVANRMLEDTIKHIGHSIWYYEMKCVIYGAQDRFERIYELATYINKEKKDQKNGFVPYLISDLGNRSMHDVSAYEYDSSLYSRYKGARTEFQSDRYNYFLFRLNYYQHYDITSLSEVLIMESLNSISDRYCILLYILRSYLIQQPDKASLIHRYAQKMFAITHDIQLYPFLALGDVSILPNDYYNPLFVRILDAYYTGQYNSAADLCREYVLCDPSDFSVIKIYCRALLFLKNGYRPIVAQSDTFVNHIAFNIYKVMTDTDKDQSLDRLYQLSKNIYGFQIAAALDCFVRQERNASRCETLPLLSINHFDPLYTTIYSDQDSAIRYLESALPYVSDSVALSYQINRARKIVTEDTTVVAYIRNVDNAKIVFDNGEYEKALALWKVIFDQTKQYIPTAQTAVDHIFRAYVALGENSHRDAVQFFVNTYIENKSFVSKVNTKDFINGIKNTRYQGLKIGLDLLIFVFLNAENYPQKQFVLDRYCKYENVNYPSELFSKLQRQNSEKVKLFYTILLHDDILFYHYRLKSTIDVLDEKLKIISFLRNQYPDEKQYAERYTELMHELIAYRGMKKLDDSKIYVNQDDILKYELKNITDLYDRFHKLVANTTGKVYFLVDTIDWSNDEMLTNAASYSDNAVAEVSTQLFSVIRRVFLKSRFGLGTYLSTRIRHGVFEGELRSCLERLNLVYKTAGVQYVPTVYWKHEFHLDENISRQLNDSIILFSRSIDALISSFKDSVIQIHVDENDPSIGDFNYELSSKEICQAMTRIDKESSSAEDFCNRVMEYLWQITEKCLTEIRRKIHDELRPTFITYIRDLQNQICSLSSHQHLKHELDSTINNALEELSGRLAKVEKWFNRQTAKFEDFQLEDHINMAINTIGNYTGVDYELKANLRNARHYLLAEYNPSMFDLLTILFNNMLQYSKPESIRHLNIDTAILSGNVQHLHFENALPDGTDENKLNHIFENRLKSIKSLQSEGGSGLIKALNIVKYDFGNPSNTFDIVAQDGKCLVDVKFNLDNMLVNQHISFTE</sequence>
<comment type="caution">
    <text evidence="1">The sequence shown here is derived from an EMBL/GenBank/DDBJ whole genome shotgun (WGS) entry which is preliminary data.</text>
</comment>
<protein>
    <submittedName>
        <fullName evidence="1">Uncharacterized protein</fullName>
    </submittedName>
</protein>
<dbReference type="Proteomes" id="UP000787419">
    <property type="component" value="Unassembled WGS sequence"/>
</dbReference>
<dbReference type="EMBL" id="JABZTM010000004">
    <property type="protein sequence ID" value="MBF1445895.1"/>
    <property type="molecule type" value="Genomic_DNA"/>
</dbReference>
<accession>A0A9D6A9G0</accession>